<dbReference type="GO" id="GO:0003755">
    <property type="term" value="F:peptidyl-prolyl cis-trans isomerase activity"/>
    <property type="evidence" value="ECO:0007669"/>
    <property type="project" value="UniProtKB-UniRule"/>
</dbReference>
<dbReference type="EMBL" id="CP005957">
    <property type="protein sequence ID" value="AGL62493.1"/>
    <property type="molecule type" value="Genomic_DNA"/>
</dbReference>
<dbReference type="PATRIC" id="fig|1332188.3.peg.782"/>
<dbReference type="KEGG" id="saal:L336_0791"/>
<evidence type="ECO:0000256" key="1">
    <source>
        <dbReference type="ARBA" id="ARBA00000971"/>
    </source>
</evidence>
<dbReference type="Pfam" id="PF00254">
    <property type="entry name" value="FKBP_C"/>
    <property type="match status" value="1"/>
</dbReference>
<dbReference type="SUPFAM" id="SSF54534">
    <property type="entry name" value="FKBP-like"/>
    <property type="match status" value="1"/>
</dbReference>
<dbReference type="PROSITE" id="PS50059">
    <property type="entry name" value="FKBP_PPIASE"/>
    <property type="match status" value="1"/>
</dbReference>
<dbReference type="Proteomes" id="UP000013893">
    <property type="component" value="Chromosome"/>
</dbReference>
<protein>
    <recommendedName>
        <fullName evidence="6">Peptidyl-prolyl cis-trans isomerase</fullName>
        <ecNumber evidence="6">5.2.1.8</ecNumber>
    </recommendedName>
</protein>
<proteinExistence type="inferred from homology"/>
<organism evidence="9 10">
    <name type="scientific">Candidatus Saccharimonas aalborgensis</name>
    <dbReference type="NCBI Taxonomy" id="1332188"/>
    <lineage>
        <taxon>Bacteria</taxon>
        <taxon>Candidatus Saccharimonadota</taxon>
        <taxon>Candidatus Saccharimonadia</taxon>
        <taxon>Candidatus Saccharimonadales</taxon>
        <taxon>Candidatus Saccharimonadaceae</taxon>
        <taxon>Candidatus Saccharimonas</taxon>
    </lineage>
</organism>
<evidence type="ECO:0000256" key="5">
    <source>
        <dbReference type="PROSITE-ProRule" id="PRU00277"/>
    </source>
</evidence>
<evidence type="ECO:0000313" key="9">
    <source>
        <dbReference type="EMBL" id="AGL62493.1"/>
    </source>
</evidence>
<evidence type="ECO:0000256" key="4">
    <source>
        <dbReference type="ARBA" id="ARBA00023235"/>
    </source>
</evidence>
<evidence type="ECO:0000256" key="7">
    <source>
        <dbReference type="SAM" id="MobiDB-lite"/>
    </source>
</evidence>
<evidence type="ECO:0000256" key="6">
    <source>
        <dbReference type="RuleBase" id="RU003915"/>
    </source>
</evidence>
<dbReference type="HOGENOM" id="CLU_013615_12_0_0"/>
<keyword evidence="10" id="KW-1185">Reference proteome</keyword>
<comment type="catalytic activity">
    <reaction evidence="1 5 6">
        <text>[protein]-peptidylproline (omega=180) = [protein]-peptidylproline (omega=0)</text>
        <dbReference type="Rhea" id="RHEA:16237"/>
        <dbReference type="Rhea" id="RHEA-COMP:10747"/>
        <dbReference type="Rhea" id="RHEA-COMP:10748"/>
        <dbReference type="ChEBI" id="CHEBI:83833"/>
        <dbReference type="ChEBI" id="CHEBI:83834"/>
        <dbReference type="EC" id="5.2.1.8"/>
    </reaction>
</comment>
<keyword evidence="3 5" id="KW-0697">Rotamase</keyword>
<feature type="domain" description="PPIase FKBP-type" evidence="8">
    <location>
        <begin position="36"/>
        <end position="123"/>
    </location>
</feature>
<feature type="region of interest" description="Disordered" evidence="7">
    <location>
        <begin position="1"/>
        <end position="31"/>
    </location>
</feature>
<name>R4PLJ8_9BACT</name>
<dbReference type="RefSeq" id="WP_015641943.1">
    <property type="nucleotide sequence ID" value="NC_021219.1"/>
</dbReference>
<reference evidence="9 10" key="1">
    <citation type="journal article" date="2013" name="Nat. Biotechnol.">
        <title>Genome sequences of rare, uncultured bacteria obtained by differential coverage binning of multiple metagenomes.</title>
        <authorList>
            <person name="Albertsen M."/>
            <person name="Hugenholtz P."/>
            <person name="Skarshewski A."/>
            <person name="Nielsen K.L."/>
            <person name="Tyson G.W."/>
            <person name="Nielsen P.H."/>
        </authorList>
    </citation>
    <scope>NUCLEOTIDE SEQUENCE [LARGE SCALE GENOMIC DNA]</scope>
    <source>
        <strain evidence="9">TM71</strain>
    </source>
</reference>
<keyword evidence="4 5" id="KW-0413">Isomerase</keyword>
<evidence type="ECO:0000313" key="10">
    <source>
        <dbReference type="Proteomes" id="UP000013893"/>
    </source>
</evidence>
<evidence type="ECO:0000256" key="3">
    <source>
        <dbReference type="ARBA" id="ARBA00023110"/>
    </source>
</evidence>
<accession>R4PLJ8</accession>
<dbReference type="Gene3D" id="3.10.50.40">
    <property type="match status" value="1"/>
</dbReference>
<dbReference type="OrthoDB" id="9812109at2"/>
<gene>
    <name evidence="9" type="ORF">L336_0791</name>
</gene>
<dbReference type="PANTHER" id="PTHR43811:SF19">
    <property type="entry name" value="39 KDA FK506-BINDING NUCLEAR PROTEIN"/>
    <property type="match status" value="1"/>
</dbReference>
<dbReference type="InterPro" id="IPR046357">
    <property type="entry name" value="PPIase_dom_sf"/>
</dbReference>
<evidence type="ECO:0000259" key="8">
    <source>
        <dbReference type="PROSITE" id="PS50059"/>
    </source>
</evidence>
<evidence type="ECO:0000256" key="2">
    <source>
        <dbReference type="ARBA" id="ARBA00006577"/>
    </source>
</evidence>
<dbReference type="AlphaFoldDB" id="R4PLJ8"/>
<comment type="similarity">
    <text evidence="2 6">Belongs to the FKBP-type PPIase family.</text>
</comment>
<sequence length="127" mass="13685">MKYEGTKLPNFEPRDQVTELETTDTEVGTGEEVRPGATITAHYTGALVKNGIIFQSSHDFGKAITFGLDQVIAGWTEGVPGMKVGGTRRLVIPAVKAYGERSPAKNIPANSDLVFDIELIAIPRNGQ</sequence>
<dbReference type="InterPro" id="IPR001179">
    <property type="entry name" value="PPIase_FKBP_dom"/>
</dbReference>
<dbReference type="PANTHER" id="PTHR43811">
    <property type="entry name" value="FKBP-TYPE PEPTIDYL-PROLYL CIS-TRANS ISOMERASE FKPA"/>
    <property type="match status" value="1"/>
</dbReference>
<dbReference type="EC" id="5.2.1.8" evidence="6"/>
<dbReference type="STRING" id="1332188.L336_0791"/>